<dbReference type="InterPro" id="IPR036388">
    <property type="entry name" value="WH-like_DNA-bd_sf"/>
</dbReference>
<dbReference type="PROSITE" id="PS50995">
    <property type="entry name" value="HTH_MARR_2"/>
    <property type="match status" value="1"/>
</dbReference>
<dbReference type="Pfam" id="PF12802">
    <property type="entry name" value="MarR_2"/>
    <property type="match status" value="1"/>
</dbReference>
<dbReference type="Gene3D" id="1.10.10.10">
    <property type="entry name" value="Winged helix-like DNA-binding domain superfamily/Winged helix DNA-binding domain"/>
    <property type="match status" value="1"/>
</dbReference>
<dbReference type="OrthoDB" id="117723at2"/>
<evidence type="ECO:0000259" key="1">
    <source>
        <dbReference type="PROSITE" id="PS50995"/>
    </source>
</evidence>
<sequence>MKPAAKPTRKDIGTRITPRPAQRLTYSIGNLDRLLRRHMTDALAPLGITLAQYTALSVLEARGPLSNAKVAERSFITPQSANEVMSAMATRGLIRRDADPNHGRLILLTLTAEGSAMLRRCETVFQPLELQMLDGMQDADRAVVQRWLDVLVRNLRN</sequence>
<dbReference type="PANTHER" id="PTHR33164:SF43">
    <property type="entry name" value="HTH-TYPE TRANSCRIPTIONAL REPRESSOR YETL"/>
    <property type="match status" value="1"/>
</dbReference>
<gene>
    <name evidence="2" type="ORF">WM40_11480</name>
</gene>
<dbReference type="GO" id="GO:0006950">
    <property type="term" value="P:response to stress"/>
    <property type="evidence" value="ECO:0007669"/>
    <property type="project" value="TreeGrafter"/>
</dbReference>
<dbReference type="InterPro" id="IPR039422">
    <property type="entry name" value="MarR/SlyA-like"/>
</dbReference>
<accession>A0A0F5JZQ7</accession>
<dbReference type="PANTHER" id="PTHR33164">
    <property type="entry name" value="TRANSCRIPTIONAL REGULATOR, MARR FAMILY"/>
    <property type="match status" value="1"/>
</dbReference>
<dbReference type="Proteomes" id="UP000033618">
    <property type="component" value="Unassembled WGS sequence"/>
</dbReference>
<dbReference type="RefSeq" id="WP_024903982.1">
    <property type="nucleotide sequence ID" value="NZ_CADFGU010000003.1"/>
</dbReference>
<feature type="domain" description="HTH marR-type" evidence="1">
    <location>
        <begin position="21"/>
        <end position="153"/>
    </location>
</feature>
<evidence type="ECO:0000313" key="2">
    <source>
        <dbReference type="EMBL" id="KKB63371.1"/>
    </source>
</evidence>
<dbReference type="InterPro" id="IPR036390">
    <property type="entry name" value="WH_DNA-bd_sf"/>
</dbReference>
<dbReference type="EMBL" id="LAQU01000010">
    <property type="protein sequence ID" value="KKB63371.1"/>
    <property type="molecule type" value="Genomic_DNA"/>
</dbReference>
<dbReference type="GO" id="GO:0003700">
    <property type="term" value="F:DNA-binding transcription factor activity"/>
    <property type="evidence" value="ECO:0007669"/>
    <property type="project" value="InterPro"/>
</dbReference>
<organism evidence="2 3">
    <name type="scientific">Robbsia andropogonis</name>
    <dbReference type="NCBI Taxonomy" id="28092"/>
    <lineage>
        <taxon>Bacteria</taxon>
        <taxon>Pseudomonadati</taxon>
        <taxon>Pseudomonadota</taxon>
        <taxon>Betaproteobacteria</taxon>
        <taxon>Burkholderiales</taxon>
        <taxon>Burkholderiaceae</taxon>
        <taxon>Robbsia</taxon>
    </lineage>
</organism>
<reference evidence="2 3" key="1">
    <citation type="submission" date="2015-03" db="EMBL/GenBank/DDBJ databases">
        <title>Draft Genome Sequence of Burkholderia andropogonis type strain ICMP2807, isolated from Sorghum bicolor.</title>
        <authorList>
            <person name="Lopes-Santos L."/>
            <person name="Castro D.B."/>
            <person name="Ottoboni L.M."/>
            <person name="Park D."/>
            <person name="Weirc B.S."/>
            <person name="Destefano S.A."/>
        </authorList>
    </citation>
    <scope>NUCLEOTIDE SEQUENCE [LARGE SCALE GENOMIC DNA]</scope>
    <source>
        <strain evidence="2 3">ICMP2807</strain>
    </source>
</reference>
<dbReference type="SMART" id="SM00347">
    <property type="entry name" value="HTH_MARR"/>
    <property type="match status" value="1"/>
</dbReference>
<keyword evidence="3" id="KW-1185">Reference proteome</keyword>
<dbReference type="STRING" id="28092.WM40_11480"/>
<comment type="caution">
    <text evidence="2">The sequence shown here is derived from an EMBL/GenBank/DDBJ whole genome shotgun (WGS) entry which is preliminary data.</text>
</comment>
<name>A0A0F5JZQ7_9BURK</name>
<dbReference type="InterPro" id="IPR000835">
    <property type="entry name" value="HTH_MarR-typ"/>
</dbReference>
<dbReference type="SUPFAM" id="SSF46785">
    <property type="entry name" value="Winged helix' DNA-binding domain"/>
    <property type="match status" value="1"/>
</dbReference>
<proteinExistence type="predicted"/>
<dbReference type="PATRIC" id="fig|28092.6.peg.2693"/>
<dbReference type="AlphaFoldDB" id="A0A0F5JZQ7"/>
<evidence type="ECO:0000313" key="3">
    <source>
        <dbReference type="Proteomes" id="UP000033618"/>
    </source>
</evidence>
<protein>
    <submittedName>
        <fullName evidence="2">MarR family transcriptional regulator</fullName>
    </submittedName>
</protein>